<gene>
    <name evidence="7" type="ORF">L0U88_11210</name>
</gene>
<evidence type="ECO:0000256" key="4">
    <source>
        <dbReference type="ARBA" id="ARBA00022679"/>
    </source>
</evidence>
<sequence length="415" mass="45918">MKLSHLSETLIGSEIVKLGGEIREKIRLGEKIYNFTVGDFDPAVFPIPKELEDYIVEAYRAHFTNYPLAEGNLDLRESIAAFIKEREGLDYSKSEYLVAAGGRPLIYAIFRAIVDEGEKVVYAVPSWNNNHYTHFVGGEHVVVEAGPDTNFMPSAASLEPLLKGASLLALCSPQNPTGTVFTKEELEKICDLVLAENASRGPEEKKLYVLYDQMYWHLTYGDIQHYNPVSLRPAMRDYTIFVDAISKVFAATGVRVGWSFGPAAIIDKMKAILGHVGAWAPMAEQKAVAKYLQEKEAIDRFLAHFKSEVEYRLRAIHDGFQALKAEGFAVDSVAPQAAIYLTIKVDLVGKQTPEGKLLATQSDVTSYLLNKAKLAVVPFYAFGASAQSPWYRLSVGTCKKEDIPVMLAGLKAALL</sequence>
<keyword evidence="5" id="KW-0663">Pyridoxal phosphate</keyword>
<dbReference type="Gene3D" id="3.90.1150.10">
    <property type="entry name" value="Aspartate Aminotransferase, domain 1"/>
    <property type="match status" value="1"/>
</dbReference>
<dbReference type="InterPro" id="IPR015422">
    <property type="entry name" value="PyrdxlP-dep_Trfase_small"/>
</dbReference>
<dbReference type="SUPFAM" id="SSF53383">
    <property type="entry name" value="PLP-dependent transferases"/>
    <property type="match status" value="1"/>
</dbReference>
<feature type="domain" description="Aminotransferase class I/classII large" evidence="6">
    <location>
        <begin position="53"/>
        <end position="406"/>
    </location>
</feature>
<dbReference type="PANTHER" id="PTHR46383:SF1">
    <property type="entry name" value="ASPARTATE AMINOTRANSFERASE"/>
    <property type="match status" value="1"/>
</dbReference>
<organism evidence="7 8">
    <name type="scientific">Flavihumibacter fluminis</name>
    <dbReference type="NCBI Taxonomy" id="2909236"/>
    <lineage>
        <taxon>Bacteria</taxon>
        <taxon>Pseudomonadati</taxon>
        <taxon>Bacteroidota</taxon>
        <taxon>Chitinophagia</taxon>
        <taxon>Chitinophagales</taxon>
        <taxon>Chitinophagaceae</taxon>
        <taxon>Flavihumibacter</taxon>
    </lineage>
</organism>
<reference evidence="7 8" key="1">
    <citation type="submission" date="2022-01" db="EMBL/GenBank/DDBJ databases">
        <title>Flavihumibacter sp. nov., isolated from sediment of a river.</title>
        <authorList>
            <person name="Liu H."/>
        </authorList>
    </citation>
    <scope>NUCLEOTIDE SEQUENCE [LARGE SCALE GENOMIC DNA]</scope>
    <source>
        <strain evidence="7 8">RY-1</strain>
    </source>
</reference>
<dbReference type="InterPro" id="IPR004839">
    <property type="entry name" value="Aminotransferase_I/II_large"/>
</dbReference>
<dbReference type="Pfam" id="PF00155">
    <property type="entry name" value="Aminotran_1_2"/>
    <property type="match status" value="1"/>
</dbReference>
<keyword evidence="8" id="KW-1185">Reference proteome</keyword>
<evidence type="ECO:0000259" key="6">
    <source>
        <dbReference type="Pfam" id="PF00155"/>
    </source>
</evidence>
<evidence type="ECO:0000256" key="1">
    <source>
        <dbReference type="ARBA" id="ARBA00001933"/>
    </source>
</evidence>
<dbReference type="CDD" id="cd00609">
    <property type="entry name" value="AAT_like"/>
    <property type="match status" value="1"/>
</dbReference>
<evidence type="ECO:0000256" key="5">
    <source>
        <dbReference type="ARBA" id="ARBA00022898"/>
    </source>
</evidence>
<accession>A0ABS9BK19</accession>
<protein>
    <submittedName>
        <fullName evidence="7">Aminotransferase class I/II-fold pyridoxal phosphate-dependent enzyme</fullName>
    </submittedName>
</protein>
<keyword evidence="4" id="KW-0808">Transferase</keyword>
<dbReference type="PANTHER" id="PTHR46383">
    <property type="entry name" value="ASPARTATE AMINOTRANSFERASE"/>
    <property type="match status" value="1"/>
</dbReference>
<evidence type="ECO:0000256" key="2">
    <source>
        <dbReference type="ARBA" id="ARBA00007441"/>
    </source>
</evidence>
<comment type="cofactor">
    <cofactor evidence="1">
        <name>pyridoxal 5'-phosphate</name>
        <dbReference type="ChEBI" id="CHEBI:597326"/>
    </cofactor>
</comment>
<name>A0ABS9BK19_9BACT</name>
<dbReference type="EMBL" id="JAKEVY010000003">
    <property type="protein sequence ID" value="MCF1715194.1"/>
    <property type="molecule type" value="Genomic_DNA"/>
</dbReference>
<dbReference type="GO" id="GO:0008483">
    <property type="term" value="F:transaminase activity"/>
    <property type="evidence" value="ECO:0007669"/>
    <property type="project" value="UniProtKB-KW"/>
</dbReference>
<dbReference type="InterPro" id="IPR015424">
    <property type="entry name" value="PyrdxlP-dep_Trfase"/>
</dbReference>
<evidence type="ECO:0000313" key="7">
    <source>
        <dbReference type="EMBL" id="MCF1715194.1"/>
    </source>
</evidence>
<evidence type="ECO:0000256" key="3">
    <source>
        <dbReference type="ARBA" id="ARBA00022576"/>
    </source>
</evidence>
<keyword evidence="3 7" id="KW-0032">Aminotransferase</keyword>
<dbReference type="RefSeq" id="WP_234866149.1">
    <property type="nucleotide sequence ID" value="NZ_JAKEVY010000003.1"/>
</dbReference>
<dbReference type="InterPro" id="IPR015421">
    <property type="entry name" value="PyrdxlP-dep_Trfase_major"/>
</dbReference>
<proteinExistence type="inferred from homology"/>
<comment type="caution">
    <text evidence="7">The sequence shown here is derived from an EMBL/GenBank/DDBJ whole genome shotgun (WGS) entry which is preliminary data.</text>
</comment>
<dbReference type="Gene3D" id="3.40.640.10">
    <property type="entry name" value="Type I PLP-dependent aspartate aminotransferase-like (Major domain)"/>
    <property type="match status" value="1"/>
</dbReference>
<comment type="similarity">
    <text evidence="2">Belongs to the class-I pyridoxal-phosphate-dependent aminotransferase family.</text>
</comment>
<evidence type="ECO:0000313" key="8">
    <source>
        <dbReference type="Proteomes" id="UP001200145"/>
    </source>
</evidence>
<dbReference type="Proteomes" id="UP001200145">
    <property type="component" value="Unassembled WGS sequence"/>
</dbReference>
<dbReference type="InterPro" id="IPR050596">
    <property type="entry name" value="AspAT/PAT-like"/>
</dbReference>